<keyword evidence="2" id="KW-1185">Reference proteome</keyword>
<proteinExistence type="predicted"/>
<dbReference type="Proteomes" id="UP001217089">
    <property type="component" value="Unassembled WGS sequence"/>
</dbReference>
<reference evidence="1 2" key="1">
    <citation type="submission" date="2022-12" db="EMBL/GenBank/DDBJ databases">
        <title>Chromosome-level genome of Tegillarca granosa.</title>
        <authorList>
            <person name="Kim J."/>
        </authorList>
    </citation>
    <scope>NUCLEOTIDE SEQUENCE [LARGE SCALE GENOMIC DNA]</scope>
    <source>
        <strain evidence="1">Teg-2019</strain>
        <tissue evidence="1">Adductor muscle</tissue>
    </source>
</reference>
<comment type="caution">
    <text evidence="1">The sequence shown here is derived from an EMBL/GenBank/DDBJ whole genome shotgun (WGS) entry which is preliminary data.</text>
</comment>
<name>A0ABQ9EF20_TEGGR</name>
<evidence type="ECO:0000313" key="2">
    <source>
        <dbReference type="Proteomes" id="UP001217089"/>
    </source>
</evidence>
<organism evidence="1 2">
    <name type="scientific">Tegillarca granosa</name>
    <name type="common">Malaysian cockle</name>
    <name type="synonym">Anadara granosa</name>
    <dbReference type="NCBI Taxonomy" id="220873"/>
    <lineage>
        <taxon>Eukaryota</taxon>
        <taxon>Metazoa</taxon>
        <taxon>Spiralia</taxon>
        <taxon>Lophotrochozoa</taxon>
        <taxon>Mollusca</taxon>
        <taxon>Bivalvia</taxon>
        <taxon>Autobranchia</taxon>
        <taxon>Pteriomorphia</taxon>
        <taxon>Arcoida</taxon>
        <taxon>Arcoidea</taxon>
        <taxon>Arcidae</taxon>
        <taxon>Tegillarca</taxon>
    </lineage>
</organism>
<evidence type="ECO:0000313" key="1">
    <source>
        <dbReference type="EMBL" id="KAJ8303179.1"/>
    </source>
</evidence>
<accession>A0ABQ9EF20</accession>
<sequence length="235" mass="26156">MSLTKEDSFASQLFHLAICISNTILEEAALELLAPPTLNDNDKGQGQAQEQKTPPPRDRVVIDLKKYLERCIAHGSLNLTFIDRIEEKLLEEYGFPTFAAMGFGRFLQFLIHEAKQPNQIEAALCKQFCVKEAKSLGYGNLKRLLDAAEKPGKHQTKDHSVIYETVLSSAVRPGTETDLPENDVDLPSDLQQGLVSNDDEPLSVPFTADSGIKVDFPENSKPIDYFNAFFLKNVG</sequence>
<gene>
    <name evidence="1" type="ORF">KUTeg_019575</name>
</gene>
<dbReference type="EMBL" id="JARBDR010000917">
    <property type="protein sequence ID" value="KAJ8303179.1"/>
    <property type="molecule type" value="Genomic_DNA"/>
</dbReference>
<protein>
    <submittedName>
        <fullName evidence="1">Uncharacterized protein</fullName>
    </submittedName>
</protein>